<dbReference type="Proteomes" id="UP000799424">
    <property type="component" value="Unassembled WGS sequence"/>
</dbReference>
<dbReference type="EMBL" id="MU006222">
    <property type="protein sequence ID" value="KAF2828866.1"/>
    <property type="molecule type" value="Genomic_DNA"/>
</dbReference>
<keyword evidence="2" id="KW-1185">Reference proteome</keyword>
<accession>A0A6A7A6R0</accession>
<protein>
    <submittedName>
        <fullName evidence="1">Uncharacterized protein</fullName>
    </submittedName>
</protein>
<name>A0A6A7A6R0_9PLEO</name>
<evidence type="ECO:0000313" key="1">
    <source>
        <dbReference type="EMBL" id="KAF2828866.1"/>
    </source>
</evidence>
<dbReference type="AlphaFoldDB" id="A0A6A7A6R0"/>
<organism evidence="1 2">
    <name type="scientific">Ophiobolus disseminans</name>
    <dbReference type="NCBI Taxonomy" id="1469910"/>
    <lineage>
        <taxon>Eukaryota</taxon>
        <taxon>Fungi</taxon>
        <taxon>Dikarya</taxon>
        <taxon>Ascomycota</taxon>
        <taxon>Pezizomycotina</taxon>
        <taxon>Dothideomycetes</taxon>
        <taxon>Pleosporomycetidae</taxon>
        <taxon>Pleosporales</taxon>
        <taxon>Pleosporineae</taxon>
        <taxon>Phaeosphaeriaceae</taxon>
        <taxon>Ophiobolus</taxon>
    </lineage>
</organism>
<gene>
    <name evidence="1" type="ORF">CC86DRAFT_368986</name>
</gene>
<reference evidence="1" key="1">
    <citation type="journal article" date="2020" name="Stud. Mycol.">
        <title>101 Dothideomycetes genomes: a test case for predicting lifestyles and emergence of pathogens.</title>
        <authorList>
            <person name="Haridas S."/>
            <person name="Albert R."/>
            <person name="Binder M."/>
            <person name="Bloem J."/>
            <person name="Labutti K."/>
            <person name="Salamov A."/>
            <person name="Andreopoulos B."/>
            <person name="Baker S."/>
            <person name="Barry K."/>
            <person name="Bills G."/>
            <person name="Bluhm B."/>
            <person name="Cannon C."/>
            <person name="Castanera R."/>
            <person name="Culley D."/>
            <person name="Daum C."/>
            <person name="Ezra D."/>
            <person name="Gonzalez J."/>
            <person name="Henrissat B."/>
            <person name="Kuo A."/>
            <person name="Liang C."/>
            <person name="Lipzen A."/>
            <person name="Lutzoni F."/>
            <person name="Magnuson J."/>
            <person name="Mondo S."/>
            <person name="Nolan M."/>
            <person name="Ohm R."/>
            <person name="Pangilinan J."/>
            <person name="Park H.-J."/>
            <person name="Ramirez L."/>
            <person name="Alfaro M."/>
            <person name="Sun H."/>
            <person name="Tritt A."/>
            <person name="Yoshinaga Y."/>
            <person name="Zwiers L.-H."/>
            <person name="Turgeon B."/>
            <person name="Goodwin S."/>
            <person name="Spatafora J."/>
            <person name="Crous P."/>
            <person name="Grigoriev I."/>
        </authorList>
    </citation>
    <scope>NUCLEOTIDE SEQUENCE</scope>
    <source>
        <strain evidence="1">CBS 113818</strain>
    </source>
</reference>
<sequence>MPPPYILKRLKPEILANNWSCLLTCTVSGSKGIFRFVLVVKWLDKDTTERIGGFMLYSTPEEEENLGPFETSLRQQHVRLV</sequence>
<evidence type="ECO:0000313" key="2">
    <source>
        <dbReference type="Proteomes" id="UP000799424"/>
    </source>
</evidence>
<proteinExistence type="predicted"/>